<dbReference type="Gene3D" id="3.40.50.12780">
    <property type="entry name" value="N-terminal domain of ligase-like"/>
    <property type="match status" value="1"/>
</dbReference>
<dbReference type="GO" id="GO:0005811">
    <property type="term" value="C:lipid droplet"/>
    <property type="evidence" value="ECO:0007669"/>
    <property type="project" value="TreeGrafter"/>
</dbReference>
<dbReference type="GO" id="GO:0005524">
    <property type="term" value="F:ATP binding"/>
    <property type="evidence" value="ECO:0007669"/>
    <property type="project" value="UniProtKB-KW"/>
</dbReference>
<proteinExistence type="inferred from homology"/>
<comment type="catalytic activity">
    <reaction evidence="5">
        <text>a long-chain fatty acid + ATP + CoA = a long-chain fatty acyl-CoA + AMP + diphosphate</text>
        <dbReference type="Rhea" id="RHEA:15421"/>
        <dbReference type="ChEBI" id="CHEBI:30616"/>
        <dbReference type="ChEBI" id="CHEBI:33019"/>
        <dbReference type="ChEBI" id="CHEBI:57287"/>
        <dbReference type="ChEBI" id="CHEBI:57560"/>
        <dbReference type="ChEBI" id="CHEBI:83139"/>
        <dbReference type="ChEBI" id="CHEBI:456215"/>
        <dbReference type="EC" id="6.2.1.3"/>
    </reaction>
</comment>
<name>A0A8H4EX46_MUCCL</name>
<keyword evidence="2" id="KW-0436">Ligase</keyword>
<dbReference type="SUPFAM" id="SSF56801">
    <property type="entry name" value="Acetyl-CoA synthetase-like"/>
    <property type="match status" value="1"/>
</dbReference>
<dbReference type="InterPro" id="IPR042099">
    <property type="entry name" value="ANL_N_sf"/>
</dbReference>
<dbReference type="PANTHER" id="PTHR43272">
    <property type="entry name" value="LONG-CHAIN-FATTY-ACID--COA LIGASE"/>
    <property type="match status" value="1"/>
</dbReference>
<dbReference type="GO" id="GO:0035336">
    <property type="term" value="P:long-chain fatty-acyl-CoA metabolic process"/>
    <property type="evidence" value="ECO:0007669"/>
    <property type="project" value="TreeGrafter"/>
</dbReference>
<dbReference type="PANTHER" id="PTHR43272:SF83">
    <property type="entry name" value="ACYL-COA SYNTHETASE LONG-CHAIN, ISOFORM J"/>
    <property type="match status" value="1"/>
</dbReference>
<dbReference type="AlphaFoldDB" id="A0A8H4EX46"/>
<evidence type="ECO:0000256" key="5">
    <source>
        <dbReference type="ARBA" id="ARBA00036813"/>
    </source>
</evidence>
<dbReference type="GO" id="GO:0005886">
    <property type="term" value="C:plasma membrane"/>
    <property type="evidence" value="ECO:0007669"/>
    <property type="project" value="TreeGrafter"/>
</dbReference>
<gene>
    <name evidence="7" type="ORF">FB192DRAFT_1403393</name>
</gene>
<dbReference type="GO" id="GO:0005783">
    <property type="term" value="C:endoplasmic reticulum"/>
    <property type="evidence" value="ECO:0007669"/>
    <property type="project" value="TreeGrafter"/>
</dbReference>
<keyword evidence="3" id="KW-0547">Nucleotide-binding</keyword>
<evidence type="ECO:0000259" key="6">
    <source>
        <dbReference type="Pfam" id="PF00501"/>
    </source>
</evidence>
<comment type="similarity">
    <text evidence="1">Belongs to the ATP-dependent AMP-binding enzyme family.</text>
</comment>
<dbReference type="EMBL" id="JAAECE010000011">
    <property type="protein sequence ID" value="KAF1796730.1"/>
    <property type="molecule type" value="Genomic_DNA"/>
</dbReference>
<dbReference type="InterPro" id="IPR020845">
    <property type="entry name" value="AMP-binding_CS"/>
</dbReference>
<evidence type="ECO:0000313" key="8">
    <source>
        <dbReference type="Proteomes" id="UP000469890"/>
    </source>
</evidence>
<protein>
    <recommendedName>
        <fullName evidence="6">AMP-dependent synthetase/ligase domain-containing protein</fullName>
    </recommendedName>
</protein>
<feature type="domain" description="AMP-dependent synthetase/ligase" evidence="6">
    <location>
        <begin position="96"/>
        <end position="522"/>
    </location>
</feature>
<dbReference type="Pfam" id="PF00501">
    <property type="entry name" value="AMP-binding"/>
    <property type="match status" value="1"/>
</dbReference>
<comment type="caution">
    <text evidence="7">The sequence shown here is derived from an EMBL/GenBank/DDBJ whole genome shotgun (WGS) entry which is preliminary data.</text>
</comment>
<evidence type="ECO:0000313" key="7">
    <source>
        <dbReference type="EMBL" id="KAF1796730.1"/>
    </source>
</evidence>
<dbReference type="PROSITE" id="PS00455">
    <property type="entry name" value="AMP_BINDING"/>
    <property type="match status" value="1"/>
</dbReference>
<evidence type="ECO:0000256" key="4">
    <source>
        <dbReference type="ARBA" id="ARBA00022840"/>
    </source>
</evidence>
<accession>A0A8H4EX46</accession>
<sequence>MEYVKGLFLTNQTNPTIEVNEKEHIFRSRHAEHGFVSTPLMPDLKKEECTISRVWADTVKANSSKPVFGSRPLLKIHTKESKPAEDGKTKKWSYFELGDYEWMNYREADEKVKKVASTLKKHGLKHGDIVILFCKTRAEWMITALACFSMGLVITTAYDSMPADSVNHIIKETEAKAIFTEASLFATLNKAYAKLDKKDQPKFVFYAGKEFEAPEEIKKFKDGKADDVEIVHFNDVVDSDENLEDIDPDVKPKPDDLALIMYTSGSTGPPKGVELTNANIIAATGAAEYLVIELIENQDHSYIGFLPLAHVLEFLVEFIMISMGVPIGYGSIRTLMNDSVCGLNGEGKGDGDLKALKPTIMAGVPAVWEKIKKGVESKLEKQHWAVKKTFEAAIEMKWQMLQFFGKPNALTNAYDSVIFGAIRDVTGGRLMYGISGGAPVSFETQKFITSSLCFMLQGYGLSECCGLAAVTLPSFGVVTGVIGPPSPSIEFRFVDVPDTDYKAEDNVGELWLRGPSLMRGYFKRPDLTKEAITSDGWFKTGDIARLNKDGTFAITDRAKNLVKLAHGEYIALENLESKYRNSNSIKNICLVADSDKSYIIAVVEPADDNVDKDELLKELQQTASSSGCSRVETIKDIVVTRNVDWQKEYMTTSGKIKRRDIVKGNKEEIDKVYK</sequence>
<evidence type="ECO:0000256" key="2">
    <source>
        <dbReference type="ARBA" id="ARBA00022598"/>
    </source>
</evidence>
<evidence type="ECO:0000256" key="3">
    <source>
        <dbReference type="ARBA" id="ARBA00022741"/>
    </source>
</evidence>
<dbReference type="Proteomes" id="UP000469890">
    <property type="component" value="Unassembled WGS sequence"/>
</dbReference>
<evidence type="ECO:0000256" key="1">
    <source>
        <dbReference type="ARBA" id="ARBA00006432"/>
    </source>
</evidence>
<organism evidence="7 8">
    <name type="scientific">Mucor circinelloides f. lusitanicus</name>
    <name type="common">Mucor racemosus var. lusitanicus</name>
    <dbReference type="NCBI Taxonomy" id="29924"/>
    <lineage>
        <taxon>Eukaryota</taxon>
        <taxon>Fungi</taxon>
        <taxon>Fungi incertae sedis</taxon>
        <taxon>Mucoromycota</taxon>
        <taxon>Mucoromycotina</taxon>
        <taxon>Mucoromycetes</taxon>
        <taxon>Mucorales</taxon>
        <taxon>Mucorineae</taxon>
        <taxon>Mucoraceae</taxon>
        <taxon>Mucor</taxon>
    </lineage>
</organism>
<dbReference type="GO" id="GO:0004467">
    <property type="term" value="F:long-chain fatty acid-CoA ligase activity"/>
    <property type="evidence" value="ECO:0007669"/>
    <property type="project" value="UniProtKB-EC"/>
</dbReference>
<dbReference type="InterPro" id="IPR000873">
    <property type="entry name" value="AMP-dep_synth/lig_dom"/>
</dbReference>
<keyword evidence="4" id="KW-0067">ATP-binding</keyword>
<reference evidence="7 8" key="1">
    <citation type="submission" date="2019-09" db="EMBL/GenBank/DDBJ databases">
        <authorList>
            <consortium name="DOE Joint Genome Institute"/>
            <person name="Mondo S.J."/>
            <person name="Navarro-Mendoza M.I."/>
            <person name="Perez-Arques C."/>
            <person name="Panchal S."/>
            <person name="Nicolas F.E."/>
            <person name="Ganguly P."/>
            <person name="Pangilinan J."/>
            <person name="Grigoriev I."/>
            <person name="Heitman J."/>
            <person name="Sanya K."/>
            <person name="Garre V."/>
        </authorList>
    </citation>
    <scope>NUCLEOTIDE SEQUENCE [LARGE SCALE GENOMIC DNA]</scope>
    <source>
        <strain evidence="7 8">MU402</strain>
    </source>
</reference>